<keyword evidence="4" id="KW-0547">Nucleotide-binding</keyword>
<dbReference type="Pfam" id="PF00931">
    <property type="entry name" value="NB-ARC"/>
    <property type="match status" value="1"/>
</dbReference>
<keyword evidence="5" id="KW-0611">Plant defense</keyword>
<dbReference type="GO" id="GO:0042742">
    <property type="term" value="P:defense response to bacterium"/>
    <property type="evidence" value="ECO:0007669"/>
    <property type="project" value="UniProtKB-ARBA"/>
</dbReference>
<dbReference type="GO" id="GO:0009626">
    <property type="term" value="P:plant-type hypersensitive response"/>
    <property type="evidence" value="ECO:0007669"/>
    <property type="project" value="UniProtKB-ARBA"/>
</dbReference>
<dbReference type="Gene3D" id="3.80.10.10">
    <property type="entry name" value="Ribonuclease Inhibitor"/>
    <property type="match status" value="1"/>
</dbReference>
<evidence type="ECO:0000256" key="3">
    <source>
        <dbReference type="ARBA" id="ARBA00022737"/>
    </source>
</evidence>
<keyword evidence="6" id="KW-0175">Coiled coil</keyword>
<dbReference type="InterPro" id="IPR044974">
    <property type="entry name" value="Disease_R_plants"/>
</dbReference>
<gene>
    <name evidence="12" type="ORF">TRITD_7Bv1G232070</name>
</gene>
<proteinExistence type="inferred from homology"/>
<feature type="domain" description="NB-ARC" evidence="8">
    <location>
        <begin position="161"/>
        <end position="341"/>
    </location>
</feature>
<dbReference type="InterPro" id="IPR058922">
    <property type="entry name" value="WHD_DRP"/>
</dbReference>
<feature type="compositionally biased region" description="Basic and acidic residues" evidence="7">
    <location>
        <begin position="355"/>
        <end position="364"/>
    </location>
</feature>
<evidence type="ECO:0000259" key="10">
    <source>
        <dbReference type="Pfam" id="PF23559"/>
    </source>
</evidence>
<dbReference type="Gene3D" id="3.40.50.300">
    <property type="entry name" value="P-loop containing nucleotide triphosphate hydrolases"/>
    <property type="match status" value="1"/>
</dbReference>
<dbReference type="GO" id="GO:0002758">
    <property type="term" value="P:innate immune response-activating signaling pathway"/>
    <property type="evidence" value="ECO:0007669"/>
    <property type="project" value="UniProtKB-ARBA"/>
</dbReference>
<dbReference type="Proteomes" id="UP000324705">
    <property type="component" value="Chromosome 7B"/>
</dbReference>
<evidence type="ECO:0000256" key="1">
    <source>
        <dbReference type="ARBA" id="ARBA00008894"/>
    </source>
</evidence>
<evidence type="ECO:0000313" key="13">
    <source>
        <dbReference type="Proteomes" id="UP000324705"/>
    </source>
</evidence>
<feature type="compositionally biased region" description="Basic and acidic residues" evidence="7">
    <location>
        <begin position="380"/>
        <end position="399"/>
    </location>
</feature>
<protein>
    <recommendedName>
        <fullName evidence="14">NB-ARC domain-containing protein</fullName>
    </recommendedName>
</protein>
<evidence type="ECO:0000256" key="7">
    <source>
        <dbReference type="SAM" id="MobiDB-lite"/>
    </source>
</evidence>
<evidence type="ECO:0000259" key="9">
    <source>
        <dbReference type="Pfam" id="PF18052"/>
    </source>
</evidence>
<evidence type="ECO:0000256" key="6">
    <source>
        <dbReference type="ARBA" id="ARBA00023054"/>
    </source>
</evidence>
<dbReference type="SUPFAM" id="SSF52047">
    <property type="entry name" value="RNI-like"/>
    <property type="match status" value="1"/>
</dbReference>
<accession>A0A9R1AEL9</accession>
<dbReference type="InterPro" id="IPR041118">
    <property type="entry name" value="Rx_N"/>
</dbReference>
<dbReference type="InterPro" id="IPR027417">
    <property type="entry name" value="P-loop_NTPase"/>
</dbReference>
<feature type="domain" description="Disease resistance N-terminal" evidence="9">
    <location>
        <begin position="7"/>
        <end position="80"/>
    </location>
</feature>
<evidence type="ECO:0000256" key="4">
    <source>
        <dbReference type="ARBA" id="ARBA00022741"/>
    </source>
</evidence>
<dbReference type="InterPro" id="IPR036388">
    <property type="entry name" value="WH-like_DNA-bd_sf"/>
</dbReference>
<organism evidence="12 13">
    <name type="scientific">Triticum turgidum subsp. durum</name>
    <name type="common">Durum wheat</name>
    <name type="synonym">Triticum durum</name>
    <dbReference type="NCBI Taxonomy" id="4567"/>
    <lineage>
        <taxon>Eukaryota</taxon>
        <taxon>Viridiplantae</taxon>
        <taxon>Streptophyta</taxon>
        <taxon>Embryophyta</taxon>
        <taxon>Tracheophyta</taxon>
        <taxon>Spermatophyta</taxon>
        <taxon>Magnoliopsida</taxon>
        <taxon>Liliopsida</taxon>
        <taxon>Poales</taxon>
        <taxon>Poaceae</taxon>
        <taxon>BOP clade</taxon>
        <taxon>Pooideae</taxon>
        <taxon>Triticodae</taxon>
        <taxon>Triticeae</taxon>
        <taxon>Triticinae</taxon>
        <taxon>Triticum</taxon>
    </lineage>
</organism>
<dbReference type="InterPro" id="IPR055414">
    <property type="entry name" value="LRR_R13L4/SHOC2-like"/>
</dbReference>
<feature type="region of interest" description="Disordered" evidence="7">
    <location>
        <begin position="345"/>
        <end position="399"/>
    </location>
</feature>
<evidence type="ECO:0000256" key="5">
    <source>
        <dbReference type="ARBA" id="ARBA00022821"/>
    </source>
</evidence>
<dbReference type="Pfam" id="PF18052">
    <property type="entry name" value="Rx_N"/>
    <property type="match status" value="1"/>
</dbReference>
<evidence type="ECO:0000313" key="12">
    <source>
        <dbReference type="EMBL" id="VAI94170.1"/>
    </source>
</evidence>
<sequence>MAALMEKLAAHEDEELCRVGDEVALLRDRIRLLQAIIRTNDANRAGRREGQSRVLGRQMRDSAFGAEDALDDVMFQHQVALKSQGCRNSRTQVRYFIGFFARIMVRRRLCGQITSIMSTLQNILDQQMNYMVEQTPSVILASSTTAIAAWRDDLENAMGFDKDMEVLKRMLVHKDKDSLHRMFISIVGESGAGKNTLIKKVLHDAICSNTDVLIRYDMQPGSSMGDLLTHVYQIALGQLADHYHEDEGEVEDKLSHLLAGKSYILILGGISSKTTLNHLRASLPDDNNNGSRVVLILDTENEEVAWHANTMNKDGNNGVHMLTCLDRARSWQLFSWKVLRKGQHDSSSSIYEKGSNQKEEEARDNYGSSHEVDKNEEEQEEKKDDRDNYDPSHKKGWNKEEDRDNYRAIFRHDQVGVEEDDEKYRYENCKRTMHEVTRGYPMAIVLLAGLLRFKERPVQWDEVLQELGTSRNSYYQHQMCNTRRAMETIFWASFEDLPEDLKSCYLYLAGYPEDKCQHADEIIRMWIAEGFINNKRLLHGKSLEDVGHDYLKELVLRCLVELKETKPGGGIMRVRVHRSILGLLRSEVVEVSFMDIVHNVTDDVLVPPLVRRIFIESDNNAMYSTHQKFMKLRSFICHINENKHKEAEAQWRCTGNKSLHEGLKFLRWSKFLRVVSVKGLRLKEVPDELGDMIHLRYLCIDCPDLCYLPPGIGRLPNLQTLDVSNTQVEEIHRDFWKIKTLRHVLAKSLTLPTTMTMPAGGEEDDEEGGELQTLHGVKPAAPGSEGEWGIRSCPLDRMTNLSSLDMHSFQYATHGGPALGAALHKMHLLEHLKLQGDEIPSCVFTEPGLRRLQTMVLNGTVKWDDIAYPTTDPLLLRKVRPNLIQLKLNDAIKVPQTIRDQLGEILVQEEN</sequence>
<dbReference type="Pfam" id="PF23559">
    <property type="entry name" value="WHD_DRP"/>
    <property type="match status" value="1"/>
</dbReference>
<keyword evidence="3" id="KW-0677">Repeat</keyword>
<feature type="domain" description="Disease resistance protein winged helix" evidence="10">
    <location>
        <begin position="511"/>
        <end position="581"/>
    </location>
</feature>
<dbReference type="AlphaFoldDB" id="A0A9R1AEL9"/>
<comment type="similarity">
    <text evidence="1">Belongs to the disease resistance NB-LRR family.</text>
</comment>
<name>A0A9R1AEL9_TRITD</name>
<dbReference type="InterPro" id="IPR002182">
    <property type="entry name" value="NB-ARC"/>
</dbReference>
<dbReference type="PANTHER" id="PTHR23155:SF990">
    <property type="entry name" value="NB-ARC DOMAIN CONTAINING PROTEIN, EXPRESSED"/>
    <property type="match status" value="1"/>
</dbReference>
<dbReference type="SUPFAM" id="SSF52540">
    <property type="entry name" value="P-loop containing nucleoside triphosphate hydrolases"/>
    <property type="match status" value="2"/>
</dbReference>
<dbReference type="InterPro" id="IPR032675">
    <property type="entry name" value="LRR_dom_sf"/>
</dbReference>
<dbReference type="GO" id="GO:0043531">
    <property type="term" value="F:ADP binding"/>
    <property type="evidence" value="ECO:0007669"/>
    <property type="project" value="InterPro"/>
</dbReference>
<feature type="domain" description="Disease resistance R13L4/SHOC-2-like LRR" evidence="11">
    <location>
        <begin position="670"/>
        <end position="854"/>
    </location>
</feature>
<dbReference type="Gene3D" id="1.20.5.4130">
    <property type="match status" value="1"/>
</dbReference>
<reference evidence="12 13" key="1">
    <citation type="submission" date="2017-09" db="EMBL/GenBank/DDBJ databases">
        <authorList>
            <consortium name="International Durum Wheat Genome Sequencing Consortium (IDWGSC)"/>
            <person name="Milanesi L."/>
        </authorList>
    </citation>
    <scope>NUCLEOTIDE SEQUENCE [LARGE SCALE GENOMIC DNA]</scope>
    <source>
        <strain evidence="13">cv. Svevo</strain>
    </source>
</reference>
<keyword evidence="2" id="KW-0433">Leucine-rich repeat</keyword>
<dbReference type="Gramene" id="TRITD7Bv1G232070.1">
    <property type="protein sequence ID" value="TRITD7Bv1G232070.1"/>
    <property type="gene ID" value="TRITD7Bv1G232070"/>
</dbReference>
<dbReference type="PANTHER" id="PTHR23155">
    <property type="entry name" value="DISEASE RESISTANCE PROTEIN RP"/>
    <property type="match status" value="1"/>
</dbReference>
<dbReference type="PRINTS" id="PR00364">
    <property type="entry name" value="DISEASERSIST"/>
</dbReference>
<evidence type="ECO:0000259" key="11">
    <source>
        <dbReference type="Pfam" id="PF23598"/>
    </source>
</evidence>
<evidence type="ECO:0000259" key="8">
    <source>
        <dbReference type="Pfam" id="PF00931"/>
    </source>
</evidence>
<dbReference type="EMBL" id="LT934124">
    <property type="protein sequence ID" value="VAI94170.1"/>
    <property type="molecule type" value="Genomic_DNA"/>
</dbReference>
<dbReference type="Pfam" id="PF23598">
    <property type="entry name" value="LRR_14"/>
    <property type="match status" value="1"/>
</dbReference>
<keyword evidence="13" id="KW-1185">Reference proteome</keyword>
<dbReference type="FunFam" id="1.10.10.10:FF:000322">
    <property type="entry name" value="Probable disease resistance protein At1g63360"/>
    <property type="match status" value="1"/>
</dbReference>
<evidence type="ECO:0008006" key="14">
    <source>
        <dbReference type="Google" id="ProtNLM"/>
    </source>
</evidence>
<evidence type="ECO:0000256" key="2">
    <source>
        <dbReference type="ARBA" id="ARBA00022614"/>
    </source>
</evidence>
<dbReference type="Gene3D" id="1.10.10.10">
    <property type="entry name" value="Winged helix-like DNA-binding domain superfamily/Winged helix DNA-binding domain"/>
    <property type="match status" value="1"/>
</dbReference>